<organism evidence="1 2">
    <name type="scientific">Chryseobacterium salivictor</name>
    <dbReference type="NCBI Taxonomy" id="2547600"/>
    <lineage>
        <taxon>Bacteria</taxon>
        <taxon>Pseudomonadati</taxon>
        <taxon>Bacteroidota</taxon>
        <taxon>Flavobacteriia</taxon>
        <taxon>Flavobacteriales</taxon>
        <taxon>Weeksellaceae</taxon>
        <taxon>Chryseobacterium group</taxon>
        <taxon>Chryseobacterium</taxon>
    </lineage>
</organism>
<evidence type="ECO:0000313" key="1">
    <source>
        <dbReference type="EMBL" id="QBO59612.1"/>
    </source>
</evidence>
<evidence type="ECO:0000313" key="2">
    <source>
        <dbReference type="Proteomes" id="UP000294419"/>
    </source>
</evidence>
<name>A0A4P6ZJ09_9FLAO</name>
<accession>A0A4P6ZJ09</accession>
<protein>
    <submittedName>
        <fullName evidence="1">Uncharacterized protein</fullName>
    </submittedName>
</protein>
<dbReference type="Proteomes" id="UP000294419">
    <property type="component" value="Chromosome"/>
</dbReference>
<gene>
    <name evidence="1" type="ORF">NBC122_02811</name>
</gene>
<dbReference type="KEGG" id="csal:NBC122_02811"/>
<dbReference type="AlphaFoldDB" id="A0A4P6ZJ09"/>
<dbReference type="EMBL" id="CP037954">
    <property type="protein sequence ID" value="QBO59612.1"/>
    <property type="molecule type" value="Genomic_DNA"/>
</dbReference>
<keyword evidence="2" id="KW-1185">Reference proteome</keyword>
<reference evidence="1 2" key="1">
    <citation type="submission" date="2019-03" db="EMBL/GenBank/DDBJ databases">
        <authorList>
            <person name="Kim H."/>
            <person name="Yu S.-M."/>
        </authorList>
    </citation>
    <scope>NUCLEOTIDE SEQUENCE [LARGE SCALE GENOMIC DNA]</scope>
    <source>
        <strain evidence="1 2">NBC122</strain>
    </source>
</reference>
<sequence>MCMTKSYKATQIRVYLYDYGDTLLLNQIYKKYLHFLRV</sequence>
<proteinExistence type="predicted"/>